<dbReference type="InterPro" id="IPR010720">
    <property type="entry name" value="Alpha-L-AF_C"/>
</dbReference>
<dbReference type="Pfam" id="PF06964">
    <property type="entry name" value="Alpha-L-AF_C"/>
    <property type="match status" value="1"/>
</dbReference>
<dbReference type="InterPro" id="IPR013780">
    <property type="entry name" value="Glyco_hydro_b"/>
</dbReference>
<dbReference type="InterPro" id="IPR017853">
    <property type="entry name" value="GH"/>
</dbReference>
<feature type="chain" id="PRO_5042161306" description="non-reducing end alpha-L-arabinofuranosidase" evidence="6">
    <location>
        <begin position="24"/>
        <end position="642"/>
    </location>
</feature>
<dbReference type="GO" id="GO:0046556">
    <property type="term" value="F:alpha-L-arabinofuranosidase activity"/>
    <property type="evidence" value="ECO:0007669"/>
    <property type="project" value="UniProtKB-EC"/>
</dbReference>
<evidence type="ECO:0000256" key="2">
    <source>
        <dbReference type="ARBA" id="ARBA00007186"/>
    </source>
</evidence>
<sequence>MPSLRACALLLILSALLASQCNAKRHNHSTLVVNLESGWPISEHFFGVFFEEINHAGSGGLWSELVSNRGFEAGGTSVPSRIHPWSIVGNESTIRVETKLASMFPRNKVAVKLDILCESPKDCPHGVGLSNPGFWGMSIEEGEKYNVVFYVRALGPIDLKISFKGALGQELAYTNIRASAKDVSKWIKMESIVQAIGSDFNSSLHITTTKKGVIWLDQVSAMPMETQNGHGFRKDLYQRVADLKPKFFRFPGGTYVEGQKLRNAFRWKETIGSWENRPGHFNEPWNYWTDDGLGFLEMLQLAEDLDTLPIWVCNAGVARDEGINTTEIGPFVQEALDGIEFAKGPITSKWGKIRASMGHPKPFNLHYVAVGNEDCDLYEYQGNYLKFYKAIKNHYPDMQIISNCDATVKPLDHPADLFDFHVYTTAEDMFSQYNKFDSVQRIGPKAFVSEYAVWKDDAGFGSLLSALGEAAFLMGLEKNSDLVEMVSYAPLLVNYNDQKWKPDAIVFDSYRSYVIPSYWLQQFFTQSSGATYINSKLQAPASVVASAIVWKDKTENRSYLRIKAVNFANRSTTLAIKIDGLEPNVDLSGSSLTLLTSEKVRDENSFYNPVRVVPVRSVLKNAKPNMNIRLPPISVVSIDFPK</sequence>
<evidence type="ECO:0000256" key="6">
    <source>
        <dbReference type="SAM" id="SignalP"/>
    </source>
</evidence>
<dbReference type="SMART" id="SM00813">
    <property type="entry name" value="Alpha-L-AF_C"/>
    <property type="match status" value="1"/>
</dbReference>
<proteinExistence type="inferred from homology"/>
<dbReference type="Gene3D" id="2.60.40.1180">
    <property type="entry name" value="Golgi alpha-mannosidase II"/>
    <property type="match status" value="1"/>
</dbReference>
<dbReference type="EMBL" id="JAWXYG010000003">
    <property type="protein sequence ID" value="KAK4277961.1"/>
    <property type="molecule type" value="Genomic_DNA"/>
</dbReference>
<dbReference type="InterPro" id="IPR055235">
    <property type="entry name" value="ASD1_cat"/>
</dbReference>
<reference evidence="8" key="1">
    <citation type="submission" date="2023-10" db="EMBL/GenBank/DDBJ databases">
        <title>Chromosome-level genome of the transformable northern wattle, Acacia crassicarpa.</title>
        <authorList>
            <person name="Massaro I."/>
            <person name="Sinha N.R."/>
            <person name="Poethig S."/>
            <person name="Leichty A.R."/>
        </authorList>
    </citation>
    <scope>NUCLEOTIDE SEQUENCE</scope>
    <source>
        <strain evidence="8">Acra3RX</strain>
        <tissue evidence="8">Leaf</tissue>
    </source>
</reference>
<evidence type="ECO:0000256" key="4">
    <source>
        <dbReference type="ARBA" id="ARBA00022729"/>
    </source>
</evidence>
<dbReference type="PANTHER" id="PTHR31776">
    <property type="entry name" value="ALPHA-L-ARABINOFURANOSIDASE 1"/>
    <property type="match status" value="1"/>
</dbReference>
<gene>
    <name evidence="8" type="ORF">QN277_015874</name>
</gene>
<dbReference type="InterPro" id="IPR051563">
    <property type="entry name" value="Glycosyl_Hydrolase_51"/>
</dbReference>
<evidence type="ECO:0000256" key="1">
    <source>
        <dbReference type="ARBA" id="ARBA00001462"/>
    </source>
</evidence>
<organism evidence="8 9">
    <name type="scientific">Acacia crassicarpa</name>
    <name type="common">northern wattle</name>
    <dbReference type="NCBI Taxonomy" id="499986"/>
    <lineage>
        <taxon>Eukaryota</taxon>
        <taxon>Viridiplantae</taxon>
        <taxon>Streptophyta</taxon>
        <taxon>Embryophyta</taxon>
        <taxon>Tracheophyta</taxon>
        <taxon>Spermatophyta</taxon>
        <taxon>Magnoliopsida</taxon>
        <taxon>eudicotyledons</taxon>
        <taxon>Gunneridae</taxon>
        <taxon>Pentapetalae</taxon>
        <taxon>rosids</taxon>
        <taxon>fabids</taxon>
        <taxon>Fabales</taxon>
        <taxon>Fabaceae</taxon>
        <taxon>Caesalpinioideae</taxon>
        <taxon>mimosoid clade</taxon>
        <taxon>Acacieae</taxon>
        <taxon>Acacia</taxon>
    </lineage>
</organism>
<keyword evidence="4 6" id="KW-0732">Signal</keyword>
<evidence type="ECO:0000313" key="9">
    <source>
        <dbReference type="Proteomes" id="UP001293593"/>
    </source>
</evidence>
<dbReference type="SUPFAM" id="SSF51445">
    <property type="entry name" value="(Trans)glycosidases"/>
    <property type="match status" value="1"/>
</dbReference>
<dbReference type="AlphaFoldDB" id="A0AAE1MVQ6"/>
<evidence type="ECO:0000256" key="3">
    <source>
        <dbReference type="ARBA" id="ARBA00012670"/>
    </source>
</evidence>
<dbReference type="GO" id="GO:0046373">
    <property type="term" value="P:L-arabinose metabolic process"/>
    <property type="evidence" value="ECO:0007669"/>
    <property type="project" value="InterPro"/>
</dbReference>
<keyword evidence="9" id="KW-1185">Reference proteome</keyword>
<protein>
    <recommendedName>
        <fullName evidence="3">non-reducing end alpha-L-arabinofuranosidase</fullName>
        <ecNumber evidence="3">3.2.1.55</ecNumber>
    </recommendedName>
</protein>
<comment type="similarity">
    <text evidence="2">Belongs to the glycosyl hydrolase 51 family.</text>
</comment>
<evidence type="ECO:0000313" key="8">
    <source>
        <dbReference type="EMBL" id="KAK4277961.1"/>
    </source>
</evidence>
<comment type="caution">
    <text evidence="8">The sequence shown here is derived from an EMBL/GenBank/DDBJ whole genome shotgun (WGS) entry which is preliminary data.</text>
</comment>
<evidence type="ECO:0000256" key="5">
    <source>
        <dbReference type="ARBA" id="ARBA00022801"/>
    </source>
</evidence>
<feature type="domain" description="Alpha-L-arabinofuranosidase C-terminal" evidence="7">
    <location>
        <begin position="449"/>
        <end position="634"/>
    </location>
</feature>
<dbReference type="PANTHER" id="PTHR31776:SF18">
    <property type="entry name" value="NON-REDUCING END ALPHA-L-ARABINOFURANOSIDASE"/>
    <property type="match status" value="1"/>
</dbReference>
<dbReference type="EC" id="3.2.1.55" evidence="3"/>
<evidence type="ECO:0000259" key="7">
    <source>
        <dbReference type="SMART" id="SM00813"/>
    </source>
</evidence>
<dbReference type="Pfam" id="PF22848">
    <property type="entry name" value="ASD1_dom"/>
    <property type="match status" value="1"/>
</dbReference>
<name>A0AAE1MVQ6_9FABA</name>
<dbReference type="Proteomes" id="UP001293593">
    <property type="component" value="Unassembled WGS sequence"/>
</dbReference>
<accession>A0AAE1MVQ6</accession>
<feature type="signal peptide" evidence="6">
    <location>
        <begin position="1"/>
        <end position="23"/>
    </location>
</feature>
<comment type="catalytic activity">
    <reaction evidence="1">
        <text>Hydrolysis of terminal non-reducing alpha-L-arabinofuranoside residues in alpha-L-arabinosides.</text>
        <dbReference type="EC" id="3.2.1.55"/>
    </reaction>
</comment>
<dbReference type="FunFam" id="3.20.20.80:FF:000025">
    <property type="entry name" value="Alpha-L-arabinofuranosidase 1"/>
    <property type="match status" value="1"/>
</dbReference>
<dbReference type="Gene3D" id="3.20.20.80">
    <property type="entry name" value="Glycosidases"/>
    <property type="match status" value="1"/>
</dbReference>
<keyword evidence="5" id="KW-0378">Hydrolase</keyword>